<dbReference type="PANTHER" id="PTHR13387">
    <property type="entry name" value="PROTEIN HGH1 HOMOLOG"/>
    <property type="match status" value="1"/>
</dbReference>
<dbReference type="EMBL" id="JANBUO010000750">
    <property type="protein sequence ID" value="KAJ2801827.1"/>
    <property type="molecule type" value="Genomic_DNA"/>
</dbReference>
<name>A0A9W8HV30_9FUNG</name>
<dbReference type="InterPro" id="IPR007205">
    <property type="entry name" value="Protein_HGH1_N"/>
</dbReference>
<sequence length="149" mass="17251">MVFNEYPEVIRRGGVDSTMKNVCFEKDKHREILDPQETNMLPYILLPLCGPEEFEIEDMEPMPEEIQLLGDDKKREADPKLRATLLEAINLLCTTFYGRNVLRSKNVYYVLREAHKVESDETCIDLNERAVQLLKGDESADTKEDEKAI</sequence>
<keyword evidence="4" id="KW-1185">Reference proteome</keyword>
<reference evidence="3" key="1">
    <citation type="submission" date="2022-07" db="EMBL/GenBank/DDBJ databases">
        <title>Phylogenomic reconstructions and comparative analyses of Kickxellomycotina fungi.</title>
        <authorList>
            <person name="Reynolds N.K."/>
            <person name="Stajich J.E."/>
            <person name="Barry K."/>
            <person name="Grigoriev I.V."/>
            <person name="Crous P."/>
            <person name="Smith M.E."/>
        </authorList>
    </citation>
    <scope>NUCLEOTIDE SEQUENCE</scope>
    <source>
        <strain evidence="3">NRRL 1565</strain>
    </source>
</reference>
<dbReference type="PANTHER" id="PTHR13387:SF9">
    <property type="entry name" value="PROTEIN HGH1 HOMOLOG"/>
    <property type="match status" value="1"/>
</dbReference>
<dbReference type="OrthoDB" id="338814at2759"/>
<feature type="domain" description="Protein HGH1 N-terminal" evidence="1">
    <location>
        <begin position="1"/>
        <end position="82"/>
    </location>
</feature>
<evidence type="ECO:0000313" key="3">
    <source>
        <dbReference type="EMBL" id="KAJ2801827.1"/>
    </source>
</evidence>
<feature type="domain" description="Protein HGH1 C-terminal" evidence="2">
    <location>
        <begin position="88"/>
        <end position="141"/>
    </location>
</feature>
<accession>A0A9W8HV30</accession>
<dbReference type="InterPro" id="IPR007206">
    <property type="entry name" value="Protein_HGH1_C"/>
</dbReference>
<comment type="caution">
    <text evidence="3">The sequence shown here is derived from an EMBL/GenBank/DDBJ whole genome shotgun (WGS) entry which is preliminary data.</text>
</comment>
<protein>
    <submittedName>
        <fullName evidence="3">Protein hgh1</fullName>
    </submittedName>
</protein>
<evidence type="ECO:0000259" key="2">
    <source>
        <dbReference type="Pfam" id="PF04064"/>
    </source>
</evidence>
<dbReference type="AlphaFoldDB" id="A0A9W8HV30"/>
<dbReference type="Pfam" id="PF04064">
    <property type="entry name" value="DUF384"/>
    <property type="match status" value="1"/>
</dbReference>
<evidence type="ECO:0000313" key="4">
    <source>
        <dbReference type="Proteomes" id="UP001140094"/>
    </source>
</evidence>
<dbReference type="Proteomes" id="UP001140094">
    <property type="component" value="Unassembled WGS sequence"/>
</dbReference>
<dbReference type="Pfam" id="PF04063">
    <property type="entry name" value="DUF383"/>
    <property type="match status" value="1"/>
</dbReference>
<organism evidence="3 4">
    <name type="scientific">Coemansia guatemalensis</name>
    <dbReference type="NCBI Taxonomy" id="2761395"/>
    <lineage>
        <taxon>Eukaryota</taxon>
        <taxon>Fungi</taxon>
        <taxon>Fungi incertae sedis</taxon>
        <taxon>Zoopagomycota</taxon>
        <taxon>Kickxellomycotina</taxon>
        <taxon>Kickxellomycetes</taxon>
        <taxon>Kickxellales</taxon>
        <taxon>Kickxellaceae</taxon>
        <taxon>Coemansia</taxon>
    </lineage>
</organism>
<evidence type="ECO:0000259" key="1">
    <source>
        <dbReference type="Pfam" id="PF04063"/>
    </source>
</evidence>
<dbReference type="InterPro" id="IPR039717">
    <property type="entry name" value="Hgh1"/>
</dbReference>
<gene>
    <name evidence="3" type="primary">HGH1</name>
    <name evidence="3" type="ORF">H4R20_003524</name>
</gene>
<proteinExistence type="predicted"/>